<dbReference type="InterPro" id="IPR006283">
    <property type="entry name" value="ThiL-like"/>
</dbReference>
<dbReference type="PIRSF" id="PIRSF005303">
    <property type="entry name" value="Thiam_monoph_kin"/>
    <property type="match status" value="1"/>
</dbReference>
<feature type="binding site" evidence="2">
    <location>
        <position position="41"/>
    </location>
    <ligand>
        <name>Mg(2+)</name>
        <dbReference type="ChEBI" id="CHEBI:18420"/>
        <label>1</label>
    </ligand>
</feature>
<feature type="binding site" evidence="2">
    <location>
        <position position="301"/>
    </location>
    <ligand>
        <name>substrate</name>
    </ligand>
</feature>
<feature type="binding site" evidence="2">
    <location>
        <position position="42"/>
    </location>
    <ligand>
        <name>Mg(2+)</name>
        <dbReference type="ChEBI" id="CHEBI:18420"/>
        <label>2</label>
    </ligand>
</feature>
<dbReference type="OrthoDB" id="9802811at2"/>
<gene>
    <name evidence="2" type="primary">thiL</name>
    <name evidence="5" type="ORF">BV95_01322</name>
</gene>
<feature type="binding site" evidence="2">
    <location>
        <position position="70"/>
    </location>
    <ligand>
        <name>Mg(2+)</name>
        <dbReference type="ChEBI" id="CHEBI:18420"/>
        <label>2</label>
    </ligand>
</feature>
<dbReference type="AlphaFoldDB" id="A0A081RH41"/>
<dbReference type="Pfam" id="PF02769">
    <property type="entry name" value="AIRS_C"/>
    <property type="match status" value="1"/>
</dbReference>
<keyword evidence="2" id="KW-0460">Magnesium</keyword>
<feature type="binding site" evidence="2">
    <location>
        <position position="49"/>
    </location>
    <ligand>
        <name>substrate</name>
    </ligand>
</feature>
<comment type="miscellaneous">
    <text evidence="2">Reaction mechanism of ThiL seems to utilize a direct, inline transfer of the gamma-phosphate of ATP to TMP rather than a phosphorylated enzyme intermediate.</text>
</comment>
<evidence type="ECO:0000259" key="4">
    <source>
        <dbReference type="Pfam" id="PF02769"/>
    </source>
</evidence>
<evidence type="ECO:0000313" key="5">
    <source>
        <dbReference type="EMBL" id="KEQ54514.1"/>
    </source>
</evidence>
<dbReference type="GO" id="GO:0009228">
    <property type="term" value="P:thiamine biosynthetic process"/>
    <property type="evidence" value="ECO:0007669"/>
    <property type="project" value="UniProtKB-KW"/>
</dbReference>
<dbReference type="GO" id="GO:0000287">
    <property type="term" value="F:magnesium ion binding"/>
    <property type="evidence" value="ECO:0007669"/>
    <property type="project" value="UniProtKB-UniRule"/>
</dbReference>
<feature type="binding site" evidence="2">
    <location>
        <position position="143"/>
    </location>
    <ligand>
        <name>ATP</name>
        <dbReference type="ChEBI" id="CHEBI:30616"/>
    </ligand>
</feature>
<organism evidence="5 6">
    <name type="scientific">Sphingobium chlorophenolicum</name>
    <dbReference type="NCBI Taxonomy" id="46429"/>
    <lineage>
        <taxon>Bacteria</taxon>
        <taxon>Pseudomonadati</taxon>
        <taxon>Pseudomonadota</taxon>
        <taxon>Alphaproteobacteria</taxon>
        <taxon>Sphingomonadales</taxon>
        <taxon>Sphingomonadaceae</taxon>
        <taxon>Sphingobium</taxon>
    </lineage>
</organism>
<dbReference type="Proteomes" id="UP000028411">
    <property type="component" value="Unassembled WGS sequence"/>
</dbReference>
<feature type="binding site" evidence="2">
    <location>
        <position position="116"/>
    </location>
    <ligand>
        <name>Mg(2+)</name>
        <dbReference type="ChEBI" id="CHEBI:18420"/>
        <label>1</label>
    </ligand>
</feature>
<dbReference type="Pfam" id="PF00586">
    <property type="entry name" value="AIRS"/>
    <property type="match status" value="1"/>
</dbReference>
<dbReference type="HAMAP" id="MF_02128">
    <property type="entry name" value="TMP_kinase"/>
    <property type="match status" value="1"/>
</dbReference>
<dbReference type="InterPro" id="IPR036921">
    <property type="entry name" value="PurM-like_N_sf"/>
</dbReference>
<dbReference type="Gene3D" id="3.30.1330.10">
    <property type="entry name" value="PurM-like, N-terminal domain"/>
    <property type="match status" value="1"/>
</dbReference>
<feature type="binding site" evidence="2">
    <location>
        <position position="254"/>
    </location>
    <ligand>
        <name>substrate</name>
    </ligand>
</feature>
<dbReference type="GO" id="GO:0005524">
    <property type="term" value="F:ATP binding"/>
    <property type="evidence" value="ECO:0007669"/>
    <property type="project" value="UniProtKB-UniRule"/>
</dbReference>
<evidence type="ECO:0000259" key="3">
    <source>
        <dbReference type="Pfam" id="PF00586"/>
    </source>
</evidence>
<comment type="catalytic activity">
    <reaction evidence="2">
        <text>thiamine phosphate + ATP = thiamine diphosphate + ADP</text>
        <dbReference type="Rhea" id="RHEA:15913"/>
        <dbReference type="ChEBI" id="CHEBI:30616"/>
        <dbReference type="ChEBI" id="CHEBI:37575"/>
        <dbReference type="ChEBI" id="CHEBI:58937"/>
        <dbReference type="ChEBI" id="CHEBI:456216"/>
        <dbReference type="EC" id="2.7.4.16"/>
    </reaction>
</comment>
<feature type="binding site" evidence="2">
    <location>
        <position position="206"/>
    </location>
    <ligand>
        <name>ATP</name>
        <dbReference type="ChEBI" id="CHEBI:30616"/>
    </ligand>
</feature>
<feature type="domain" description="PurM-like N-terminal" evidence="3">
    <location>
        <begin position="25"/>
        <end position="135"/>
    </location>
</feature>
<feature type="binding site" evidence="2">
    <location>
        <position position="26"/>
    </location>
    <ligand>
        <name>Mg(2+)</name>
        <dbReference type="ChEBI" id="CHEBI:18420"/>
        <label>4</label>
    </ligand>
</feature>
<dbReference type="SUPFAM" id="SSF56042">
    <property type="entry name" value="PurM C-terminal domain-like"/>
    <property type="match status" value="1"/>
</dbReference>
<keyword evidence="1 2" id="KW-0784">Thiamine biosynthesis</keyword>
<comment type="similarity">
    <text evidence="2">Belongs to the thiamine-monophosphate kinase family.</text>
</comment>
<comment type="function">
    <text evidence="2">Catalyzes the ATP-dependent phosphorylation of thiamine-monophosphate (TMP) to form thiamine-pyrophosphate (TPP), the active form of vitamin B1.</text>
</comment>
<sequence>MSAESRFLTLLRLLANDPAAQGLQDDVAVLDIGNARLILTSDTMVEGVHYLPADPPADIGWKLAAVNLSDLAAKGAKPLGCLLNYALSGDDAWDAAFLEGLGEALARHAMPLLGGDTVRMPKSAPRSYSLTALGEATGPVPLRRGAKAGDRLYLTGPVGDAGIGLELLQTTPGASGPLVDAYRRPRPRLAEGALLARHVHAMMDVSDGLLIDASRMAEASGLAVTIDHIPLSPALEGARGASNAVQIAAARAGDDYELLFALPAAVKPPVRAIPVGRFAKGRGLTLKIDGVTIPLPDRLGWEHG</sequence>
<dbReference type="EC" id="2.7.4.16" evidence="2"/>
<accession>A0A081RH41</accession>
<comment type="pathway">
    <text evidence="2">Cofactor biosynthesis; thiamine diphosphate biosynthesis; thiamine diphosphate from thiamine phosphate: step 1/1.</text>
</comment>
<reference evidence="5 6" key="1">
    <citation type="submission" date="2014-02" db="EMBL/GenBank/DDBJ databases">
        <title>Whole genome sequence of Sphingobium chlorophenolicum NBRC 16172.</title>
        <authorList>
            <person name="Gan H.M."/>
            <person name="Gan H.Y."/>
            <person name="Chew T.H."/>
            <person name="Savka M.A."/>
        </authorList>
    </citation>
    <scope>NUCLEOTIDE SEQUENCE [LARGE SCALE GENOMIC DNA]</scope>
    <source>
        <strain evidence="5 6">NBRC 16172</strain>
    </source>
</reference>
<feature type="binding site" evidence="2">
    <location>
        <position position="204"/>
    </location>
    <ligand>
        <name>Mg(2+)</name>
        <dbReference type="ChEBI" id="CHEBI:18420"/>
        <label>3</label>
    </ligand>
</feature>
<dbReference type="Gene3D" id="3.90.650.10">
    <property type="entry name" value="PurM-like C-terminal domain"/>
    <property type="match status" value="1"/>
</dbReference>
<evidence type="ECO:0000256" key="2">
    <source>
        <dbReference type="HAMAP-Rule" id="MF_02128"/>
    </source>
</evidence>
<keyword evidence="2" id="KW-0808">Transferase</keyword>
<dbReference type="UniPathway" id="UPA00060">
    <property type="reaction ID" value="UER00142"/>
</dbReference>
<comment type="caution">
    <text evidence="2">Lacks conserved residue(s) required for the propagation of feature annotation.</text>
</comment>
<dbReference type="GO" id="GO:0009229">
    <property type="term" value="P:thiamine diphosphate biosynthetic process"/>
    <property type="evidence" value="ECO:0007669"/>
    <property type="project" value="UniProtKB-UniRule"/>
</dbReference>
<evidence type="ECO:0000313" key="6">
    <source>
        <dbReference type="Proteomes" id="UP000028411"/>
    </source>
</evidence>
<feature type="binding site" evidence="2">
    <location>
        <begin position="115"/>
        <end position="116"/>
    </location>
    <ligand>
        <name>ATP</name>
        <dbReference type="ChEBI" id="CHEBI:30616"/>
    </ligand>
</feature>
<feature type="binding site" evidence="2">
    <location>
        <position position="42"/>
    </location>
    <ligand>
        <name>Mg(2+)</name>
        <dbReference type="ChEBI" id="CHEBI:18420"/>
        <label>1</label>
    </ligand>
</feature>
<name>A0A081RH41_SPHCR</name>
<dbReference type="InterPro" id="IPR010918">
    <property type="entry name" value="PurM-like_C_dom"/>
</dbReference>
<feature type="binding site" evidence="2">
    <location>
        <position position="207"/>
    </location>
    <ligand>
        <name>Mg(2+)</name>
        <dbReference type="ChEBI" id="CHEBI:18420"/>
        <label>5</label>
    </ligand>
</feature>
<keyword evidence="2 5" id="KW-0418">Kinase</keyword>
<dbReference type="eggNOG" id="COG0611">
    <property type="taxonomic scope" value="Bacteria"/>
</dbReference>
<comment type="caution">
    <text evidence="5">The sequence shown here is derived from an EMBL/GenBank/DDBJ whole genome shotgun (WGS) entry which is preliminary data.</text>
</comment>
<feature type="binding site" evidence="2">
    <location>
        <position position="26"/>
    </location>
    <ligand>
        <name>Mg(2+)</name>
        <dbReference type="ChEBI" id="CHEBI:18420"/>
        <label>3</label>
    </ligand>
</feature>
<dbReference type="PANTHER" id="PTHR30270">
    <property type="entry name" value="THIAMINE-MONOPHOSPHATE KINASE"/>
    <property type="match status" value="1"/>
</dbReference>
<feature type="binding site" evidence="2">
    <location>
        <position position="40"/>
    </location>
    <ligand>
        <name>Mg(2+)</name>
        <dbReference type="ChEBI" id="CHEBI:18420"/>
        <label>4</label>
    </ligand>
</feature>
<dbReference type="CDD" id="cd02194">
    <property type="entry name" value="ThiL"/>
    <property type="match status" value="1"/>
</dbReference>
<dbReference type="InterPro" id="IPR036676">
    <property type="entry name" value="PurM-like_C_sf"/>
</dbReference>
<dbReference type="GO" id="GO:0009030">
    <property type="term" value="F:thiamine-phosphate kinase activity"/>
    <property type="evidence" value="ECO:0007669"/>
    <property type="project" value="UniProtKB-UniRule"/>
</dbReference>
<proteinExistence type="inferred from homology"/>
<dbReference type="PANTHER" id="PTHR30270:SF0">
    <property type="entry name" value="THIAMINE-MONOPHOSPHATE KINASE"/>
    <property type="match status" value="1"/>
</dbReference>
<dbReference type="PATRIC" id="fig|46429.4.peg.1286"/>
<dbReference type="NCBIfam" id="TIGR01379">
    <property type="entry name" value="thiL"/>
    <property type="match status" value="1"/>
</dbReference>
<protein>
    <recommendedName>
        <fullName evidence="2">Thiamine-monophosphate kinase</fullName>
        <shortName evidence="2">TMP kinase</shortName>
        <shortName evidence="2">Thiamine-phosphate kinase</shortName>
        <ecNumber evidence="2">2.7.4.16</ecNumber>
    </recommendedName>
</protein>
<keyword evidence="2" id="KW-0067">ATP-binding</keyword>
<feature type="domain" description="PurM-like C-terminal" evidence="4">
    <location>
        <begin position="147"/>
        <end position="255"/>
    </location>
</feature>
<keyword evidence="2" id="KW-0479">Metal-binding</keyword>
<feature type="binding site" evidence="2">
    <location>
        <position position="70"/>
    </location>
    <ligand>
        <name>Mg(2+)</name>
        <dbReference type="ChEBI" id="CHEBI:18420"/>
        <label>3</label>
    </ligand>
</feature>
<evidence type="ECO:0000256" key="1">
    <source>
        <dbReference type="ARBA" id="ARBA00022977"/>
    </source>
</evidence>
<dbReference type="SUPFAM" id="SSF55326">
    <property type="entry name" value="PurM N-terminal domain-like"/>
    <property type="match status" value="1"/>
</dbReference>
<feature type="binding site" evidence="2">
    <location>
        <position position="70"/>
    </location>
    <ligand>
        <name>Mg(2+)</name>
        <dbReference type="ChEBI" id="CHEBI:18420"/>
        <label>4</label>
    </ligand>
</feature>
<keyword evidence="2" id="KW-0547">Nucleotide-binding</keyword>
<dbReference type="RefSeq" id="WP_037448918.1">
    <property type="nucleotide sequence ID" value="NZ_JFHR01000010.1"/>
</dbReference>
<dbReference type="InterPro" id="IPR016188">
    <property type="entry name" value="PurM-like_N"/>
</dbReference>
<dbReference type="EMBL" id="JFHR01000010">
    <property type="protein sequence ID" value="KEQ54514.1"/>
    <property type="molecule type" value="Genomic_DNA"/>
</dbReference>